<evidence type="ECO:0000313" key="2">
    <source>
        <dbReference type="EMBL" id="OCF55980.1"/>
    </source>
</evidence>
<dbReference type="PANTHER" id="PTHR34987">
    <property type="entry name" value="C, PUTATIVE (AFU_ORTHOLOGUE AFUA_3G02880)-RELATED"/>
    <property type="match status" value="1"/>
</dbReference>
<keyword evidence="3" id="KW-1185">Reference proteome</keyword>
<dbReference type="GO" id="GO:0005975">
    <property type="term" value="P:carbohydrate metabolic process"/>
    <property type="evidence" value="ECO:0007669"/>
    <property type="project" value="InterPro"/>
</dbReference>
<dbReference type="GO" id="GO:0003824">
    <property type="term" value="F:catalytic activity"/>
    <property type="evidence" value="ECO:0007669"/>
    <property type="project" value="UniProtKB-ARBA"/>
</dbReference>
<dbReference type="PANTHER" id="PTHR34987:SF2">
    <property type="entry name" value="B, PUTATIVE (AFU_ORTHOLOGUE AFUA_7G05040)-RELATED"/>
    <property type="match status" value="1"/>
</dbReference>
<reference evidence="3" key="2">
    <citation type="submission" date="2013-12" db="EMBL/GenBank/DDBJ databases">
        <title>Evolution of pathogenesis and genome organization in the Tremellales.</title>
        <authorList>
            <person name="Cuomo C."/>
            <person name="Litvintseva A."/>
            <person name="Heitman J."/>
            <person name="Chen Y."/>
            <person name="Sun S."/>
            <person name="Springer D."/>
            <person name="Dromer F."/>
            <person name="Young S."/>
            <person name="Zeng Q."/>
            <person name="Chapman S."/>
            <person name="Gujja S."/>
            <person name="Saif S."/>
            <person name="Birren B."/>
        </authorList>
    </citation>
    <scope>NUCLEOTIDE SEQUENCE [LARGE SCALE GENOMIC DNA]</scope>
    <source>
        <strain evidence="3">CBS 10435</strain>
    </source>
</reference>
<dbReference type="InterPro" id="IPR008928">
    <property type="entry name" value="6-hairpin_glycosidase_sf"/>
</dbReference>
<protein>
    <submittedName>
        <fullName evidence="2">Alpha-L-rhamnosidase</fullName>
    </submittedName>
</protein>
<organism evidence="2 3">
    <name type="scientific">Kwoniella mangroviensis CBS 10435</name>
    <dbReference type="NCBI Taxonomy" id="1331196"/>
    <lineage>
        <taxon>Eukaryota</taxon>
        <taxon>Fungi</taxon>
        <taxon>Dikarya</taxon>
        <taxon>Basidiomycota</taxon>
        <taxon>Agaricomycotina</taxon>
        <taxon>Tremellomycetes</taxon>
        <taxon>Tremellales</taxon>
        <taxon>Cryptococcaceae</taxon>
        <taxon>Kwoniella</taxon>
    </lineage>
</organism>
<dbReference type="SUPFAM" id="SSF49785">
    <property type="entry name" value="Galactose-binding domain-like"/>
    <property type="match status" value="1"/>
</dbReference>
<proteinExistence type="predicted"/>
<dbReference type="AlphaFoldDB" id="A0A1B9IKU3"/>
<dbReference type="InterPro" id="IPR035396">
    <property type="entry name" value="Bac_rhamnosid6H"/>
</dbReference>
<dbReference type="InterPro" id="IPR008979">
    <property type="entry name" value="Galactose-bd-like_sf"/>
</dbReference>
<dbReference type="Proteomes" id="UP000092583">
    <property type="component" value="Unassembled WGS sequence"/>
</dbReference>
<gene>
    <name evidence="2" type="ORF">L486_06737</name>
</gene>
<accession>A0A1B9IKU3</accession>
<reference evidence="2 3" key="1">
    <citation type="submission" date="2013-07" db="EMBL/GenBank/DDBJ databases">
        <title>The Genome Sequence of Kwoniella mangroviensis CBS10435.</title>
        <authorList>
            <consortium name="The Broad Institute Genome Sequencing Platform"/>
            <person name="Cuomo C."/>
            <person name="Litvintseva A."/>
            <person name="Chen Y."/>
            <person name="Heitman J."/>
            <person name="Sun S."/>
            <person name="Springer D."/>
            <person name="Dromer F."/>
            <person name="Young S.K."/>
            <person name="Zeng Q."/>
            <person name="Gargeya S."/>
            <person name="Fitzgerald M."/>
            <person name="Abouelleil A."/>
            <person name="Alvarado L."/>
            <person name="Berlin A.M."/>
            <person name="Chapman S.B."/>
            <person name="Dewar J."/>
            <person name="Goldberg J."/>
            <person name="Griggs A."/>
            <person name="Gujja S."/>
            <person name="Hansen M."/>
            <person name="Howarth C."/>
            <person name="Imamovic A."/>
            <person name="Larimer J."/>
            <person name="McCowan C."/>
            <person name="Murphy C."/>
            <person name="Pearson M."/>
            <person name="Priest M."/>
            <person name="Roberts A."/>
            <person name="Saif S."/>
            <person name="Shea T."/>
            <person name="Sykes S."/>
            <person name="Wortman J."/>
            <person name="Nusbaum C."/>
            <person name="Birren B."/>
        </authorList>
    </citation>
    <scope>NUCLEOTIDE SEQUENCE [LARGE SCALE GENOMIC DNA]</scope>
    <source>
        <strain evidence="2 3">CBS 10435</strain>
    </source>
</reference>
<dbReference type="Gene3D" id="1.50.10.10">
    <property type="match status" value="1"/>
</dbReference>
<name>A0A1B9IKU3_9TREE</name>
<dbReference type="SUPFAM" id="SSF48208">
    <property type="entry name" value="Six-hairpin glycosidases"/>
    <property type="match status" value="1"/>
</dbReference>
<dbReference type="Pfam" id="PF17389">
    <property type="entry name" value="Bac_rhamnosid6H"/>
    <property type="match status" value="1"/>
</dbReference>
<evidence type="ECO:0000313" key="3">
    <source>
        <dbReference type="Proteomes" id="UP000092583"/>
    </source>
</evidence>
<dbReference type="EMBL" id="KI669465">
    <property type="protein sequence ID" value="OCF55980.1"/>
    <property type="molecule type" value="Genomic_DNA"/>
</dbReference>
<dbReference type="STRING" id="1331196.A0A1B9IKU3"/>
<dbReference type="Gene3D" id="2.60.120.260">
    <property type="entry name" value="Galactose-binding domain-like"/>
    <property type="match status" value="1"/>
</dbReference>
<sequence>MVSPEVQKTINTLQANWVWVPNWTDSSSDNTAARLVSFTRTVNLKSKPSEALLHFSADTRYKLIVNGHRVAVGPSRSHSTIWYYDTSDISPWLTEGENKVEFLVIRYFAGSRGGMPFERTTFPGFTCTGKVGDEDLASARGWTAVVDDSRRYPTGLQDDVFLHINERVSPITVNQSVTPVPYSLKTLNGELAPWRLRPREIPLPESSSVSVNTINSIQSNSTQDEWVDYLSGKSVVSLGGNTKHSLDIQADVHSTAFVRWSFTSKKDTQIKLKLTYSEGYELEPRFYPWLRTKADRLDSKNGFLLGPYDEITLDIPAGQEVTYEPFWFRTFRLIRFQVEVGAGPVELVSFNATQVNYPLDVKGSWQEVGDEYSERIWDVSIRTLRNCMFDGYSDCPFYEQLQYSGDSRSVGLFHYLISGDDKLMRQAITNFAASITPEGLTQSRFPSHVTQIIAGFSLYWILQICDHHLFFGDTSYSKSFVPKIDGVFEFFDQHIDELGLVSGISEDVWQYCDWVTTWSATDDHPDKGVPTSGRKSNRHTYLSLLYAYVLKQAAGLLRQVGRPGNAAEYESRAESLRKAIKKHCYDGEYFTDSTSDIAKGDDLAYSQHCQVFAVLAGLTTTEESIRILKGSFNDPKFSKCSYVMMFYALRAFSQASDELYESNYATIWNPWKRMLDNGLTTWEEDDVRQRSDCHAWGSVPIYEFCTEVAGIKVIAPGCSKILFKPRVSLSEELEVKVALGKDNLAQISWKKEKDGERKTVKLVLQKKIHVISQSPGGKEEDHGEVAELGFVV</sequence>
<dbReference type="InterPro" id="IPR012341">
    <property type="entry name" value="6hp_glycosidase-like_sf"/>
</dbReference>
<feature type="domain" description="Alpha-L-rhamnosidase six-hairpin glycosidase" evidence="1">
    <location>
        <begin position="369"/>
        <end position="704"/>
    </location>
</feature>
<dbReference type="OrthoDB" id="6503935at2759"/>
<dbReference type="Gene3D" id="2.60.420.10">
    <property type="entry name" value="Maltose phosphorylase, domain 3"/>
    <property type="match status" value="1"/>
</dbReference>
<evidence type="ECO:0000259" key="1">
    <source>
        <dbReference type="Pfam" id="PF17389"/>
    </source>
</evidence>